<dbReference type="Pfam" id="PF01398">
    <property type="entry name" value="JAB"/>
    <property type="match status" value="1"/>
</dbReference>
<dbReference type="Proteomes" id="UP000243217">
    <property type="component" value="Unassembled WGS sequence"/>
</dbReference>
<comment type="caution">
    <text evidence="3">The sequence shown here is derived from an EMBL/GenBank/DDBJ whole genome shotgun (WGS) entry which is preliminary data.</text>
</comment>
<dbReference type="SUPFAM" id="SSF102712">
    <property type="entry name" value="JAB1/MPN domain"/>
    <property type="match status" value="1"/>
</dbReference>
<proteinExistence type="predicted"/>
<gene>
    <name evidence="3" type="ORF">THRCLA_00394</name>
</gene>
<dbReference type="GO" id="GO:0008237">
    <property type="term" value="F:metallopeptidase activity"/>
    <property type="evidence" value="ECO:0007669"/>
    <property type="project" value="UniProtKB-KW"/>
</dbReference>
<name>A0A1W0ABP1_9STRA</name>
<evidence type="ECO:0000313" key="4">
    <source>
        <dbReference type="Proteomes" id="UP000243217"/>
    </source>
</evidence>
<feature type="region of interest" description="Disordered" evidence="1">
    <location>
        <begin position="1"/>
        <end position="109"/>
    </location>
</feature>
<dbReference type="OrthoDB" id="118550at2759"/>
<evidence type="ECO:0000259" key="2">
    <source>
        <dbReference type="PROSITE" id="PS50249"/>
    </source>
</evidence>
<dbReference type="InterPro" id="IPR037518">
    <property type="entry name" value="MPN"/>
</dbReference>
<keyword evidence="4" id="KW-1185">Reference proteome</keyword>
<dbReference type="Gene3D" id="3.40.140.10">
    <property type="entry name" value="Cytidine Deaminase, domain 2"/>
    <property type="match status" value="1"/>
</dbReference>
<dbReference type="STRING" id="74557.A0A1W0ABP1"/>
<feature type="compositionally biased region" description="Basic and acidic residues" evidence="1">
    <location>
        <begin position="66"/>
        <end position="75"/>
    </location>
</feature>
<dbReference type="PROSITE" id="PS50249">
    <property type="entry name" value="MPN"/>
    <property type="match status" value="1"/>
</dbReference>
<dbReference type="EMBL" id="JNBS01000224">
    <property type="protein sequence ID" value="OQS07618.1"/>
    <property type="molecule type" value="Genomic_DNA"/>
</dbReference>
<dbReference type="AlphaFoldDB" id="A0A1W0ABP1"/>
<protein>
    <submittedName>
        <fullName evidence="3">Metalloprotease family M67A</fullName>
    </submittedName>
</protein>
<organism evidence="3 4">
    <name type="scientific">Thraustotheca clavata</name>
    <dbReference type="NCBI Taxonomy" id="74557"/>
    <lineage>
        <taxon>Eukaryota</taxon>
        <taxon>Sar</taxon>
        <taxon>Stramenopiles</taxon>
        <taxon>Oomycota</taxon>
        <taxon>Saprolegniomycetes</taxon>
        <taxon>Saprolegniales</taxon>
        <taxon>Achlyaceae</taxon>
        <taxon>Thraustotheca</taxon>
    </lineage>
</organism>
<dbReference type="PANTHER" id="PTHR10410">
    <property type="entry name" value="EUKARYOTIC TRANSLATION INITIATION FACTOR 3 -RELATED"/>
    <property type="match status" value="1"/>
</dbReference>
<evidence type="ECO:0000313" key="3">
    <source>
        <dbReference type="EMBL" id="OQS07618.1"/>
    </source>
</evidence>
<keyword evidence="3" id="KW-0482">Metalloprotease</keyword>
<dbReference type="GO" id="GO:0006508">
    <property type="term" value="P:proteolysis"/>
    <property type="evidence" value="ECO:0007669"/>
    <property type="project" value="UniProtKB-KW"/>
</dbReference>
<sequence>MVEKVKATKETRPVPGRTSSKTSKVKSEKTRKVRKKRIERDSSSSEYESDFSDSLKLASATPSEPKCTEKDEKALESNQITAPQPKQEAKKEASTTQSDADEEAPQELNILKDTPLSMLWGDAKNDYACRREFVWDDNVFTDSEDVNLDRLASLYVDEPPSRGRRNVRTVQHSQLRQSFLSGATLDPHLMVECAQYADPTVSNDKRPQQPFSVRIHPDVAFVCDLHAHMAMCEIIGYFGGKYDAETNTVFIHAAFPCRSMQIEGDDGSTDVEMDPVSELEVRQLIEKSNLEVVGWYHSHPTFAPDPSIRDIENQAAHQELFQMNSHNHPFVGLIVGTYDSKRTDPVGLFRYFHVKGEKMTGKTKTPPMYFPFELTTITRKYKARAIQAVQAVKPTNELVPQHACLHRLRNEYGASILGCVEQVVRLLEYYRAFPRRTKWSQSWQKTNKGQKLRLSLLHYVEALDIPKDIQTAFVEDIFQYLQSAWQ</sequence>
<reference evidence="3 4" key="1">
    <citation type="journal article" date="2014" name="Genome Biol. Evol.">
        <title>The secreted proteins of Achlya hypogyna and Thraustotheca clavata identify the ancestral oomycete secretome and reveal gene acquisitions by horizontal gene transfer.</title>
        <authorList>
            <person name="Misner I."/>
            <person name="Blouin N."/>
            <person name="Leonard G."/>
            <person name="Richards T.A."/>
            <person name="Lane C.E."/>
        </authorList>
    </citation>
    <scope>NUCLEOTIDE SEQUENCE [LARGE SCALE GENOMIC DNA]</scope>
    <source>
        <strain evidence="3 4">ATCC 34112</strain>
    </source>
</reference>
<feature type="domain" description="MPN" evidence="2">
    <location>
        <begin position="213"/>
        <end position="354"/>
    </location>
</feature>
<feature type="compositionally biased region" description="Basic and acidic residues" evidence="1">
    <location>
        <begin position="1"/>
        <end position="12"/>
    </location>
</feature>
<dbReference type="InterPro" id="IPR000555">
    <property type="entry name" value="JAMM/MPN+_dom"/>
</dbReference>
<keyword evidence="3" id="KW-0378">Hydrolase</keyword>
<keyword evidence="3" id="KW-0645">Protease</keyword>
<evidence type="ECO:0000256" key="1">
    <source>
        <dbReference type="SAM" id="MobiDB-lite"/>
    </source>
</evidence>
<dbReference type="InterPro" id="IPR050242">
    <property type="entry name" value="JAMM_MPN+_peptidase_M67A"/>
</dbReference>
<accession>A0A1W0ABP1</accession>